<dbReference type="PANTHER" id="PTHR35089">
    <property type="entry name" value="CHAPERONE PROTEIN SKP"/>
    <property type="match status" value="1"/>
</dbReference>
<organism evidence="3 4">
    <name type="scientific">Flaviramulus multivorans</name>
    <dbReference type="NCBI Taxonomy" id="1304750"/>
    <lineage>
        <taxon>Bacteria</taxon>
        <taxon>Pseudomonadati</taxon>
        <taxon>Bacteroidota</taxon>
        <taxon>Flavobacteriia</taxon>
        <taxon>Flavobacteriales</taxon>
        <taxon>Flavobacteriaceae</taxon>
        <taxon>Flaviramulus</taxon>
    </lineage>
</organism>
<reference evidence="3 4" key="1">
    <citation type="submission" date="2022-01" db="EMBL/GenBank/DDBJ databases">
        <title>Draft genome sequence of Sabulilitoribacter multivorans KCTC 32326.</title>
        <authorList>
            <person name="Oh J.-S."/>
        </authorList>
    </citation>
    <scope>NUCLEOTIDE SEQUENCE [LARGE SCALE GENOMIC DNA]</scope>
    <source>
        <strain evidence="3 4">M-M16</strain>
    </source>
</reference>
<accession>A0ABS9IFM7</accession>
<keyword evidence="4" id="KW-1185">Reference proteome</keyword>
<dbReference type="RefSeq" id="WP_237230228.1">
    <property type="nucleotide sequence ID" value="NZ_JAKKDV010000001.1"/>
</dbReference>
<dbReference type="SMART" id="SM00935">
    <property type="entry name" value="OmpH"/>
    <property type="match status" value="1"/>
</dbReference>
<comment type="caution">
    <text evidence="3">The sequence shown here is derived from an EMBL/GenBank/DDBJ whole genome shotgun (WGS) entry which is preliminary data.</text>
</comment>
<protein>
    <submittedName>
        <fullName evidence="3">OmpH family outer membrane protein</fullName>
    </submittedName>
</protein>
<dbReference type="Pfam" id="PF03938">
    <property type="entry name" value="OmpH"/>
    <property type="match status" value="1"/>
</dbReference>
<dbReference type="Gene3D" id="3.30.910.20">
    <property type="entry name" value="Skp domain"/>
    <property type="match status" value="1"/>
</dbReference>
<dbReference type="InterPro" id="IPR005632">
    <property type="entry name" value="Chaperone_Skp"/>
</dbReference>
<dbReference type="SUPFAM" id="SSF111384">
    <property type="entry name" value="OmpH-like"/>
    <property type="match status" value="1"/>
</dbReference>
<dbReference type="PROSITE" id="PS51257">
    <property type="entry name" value="PROKAR_LIPOPROTEIN"/>
    <property type="match status" value="1"/>
</dbReference>
<evidence type="ECO:0000256" key="1">
    <source>
        <dbReference type="ARBA" id="ARBA00009091"/>
    </source>
</evidence>
<sequence length="171" mass="19795">MKNIFYLGMVLLILSSCQKEKKIGYIDNGIVINDYQEKKDLEAKFQLKEEAFRKKFDSIDIAFQAEVQKFQAEANKMSQTKAQERYQQLGQLKQSQDQQRQIEAQQFQKAFQTELDSIISKVKRFENEYGKTNGYSFIIGTSDAASTVLYGSEENDLTQIILDSLNAKYKK</sequence>
<dbReference type="Proteomes" id="UP001200022">
    <property type="component" value="Unassembled WGS sequence"/>
</dbReference>
<keyword evidence="2" id="KW-0732">Signal</keyword>
<comment type="similarity">
    <text evidence="1">Belongs to the Skp family.</text>
</comment>
<dbReference type="PANTHER" id="PTHR35089:SF1">
    <property type="entry name" value="CHAPERONE PROTEIN SKP"/>
    <property type="match status" value="1"/>
</dbReference>
<name>A0ABS9IFM7_9FLAO</name>
<proteinExistence type="inferred from homology"/>
<evidence type="ECO:0000256" key="2">
    <source>
        <dbReference type="ARBA" id="ARBA00022729"/>
    </source>
</evidence>
<evidence type="ECO:0000313" key="3">
    <source>
        <dbReference type="EMBL" id="MCF7559579.1"/>
    </source>
</evidence>
<evidence type="ECO:0000313" key="4">
    <source>
        <dbReference type="Proteomes" id="UP001200022"/>
    </source>
</evidence>
<gene>
    <name evidence="3" type="ORF">L3X39_02945</name>
</gene>
<dbReference type="EMBL" id="JAKKDV010000001">
    <property type="protein sequence ID" value="MCF7559579.1"/>
    <property type="molecule type" value="Genomic_DNA"/>
</dbReference>
<dbReference type="InterPro" id="IPR024930">
    <property type="entry name" value="Skp_dom_sf"/>
</dbReference>